<dbReference type="RefSeq" id="WP_188661767.1">
    <property type="nucleotide sequence ID" value="NZ_BMKC01000001.1"/>
</dbReference>
<dbReference type="PANTHER" id="PTHR43143">
    <property type="entry name" value="METALLOPHOSPHOESTERASE, CALCINEURIN SUPERFAMILY"/>
    <property type="match status" value="1"/>
</dbReference>
<evidence type="ECO:0008006" key="7">
    <source>
        <dbReference type="Google" id="ProtNLM"/>
    </source>
</evidence>
<dbReference type="Gene3D" id="3.60.21.10">
    <property type="match status" value="1"/>
</dbReference>
<evidence type="ECO:0000256" key="1">
    <source>
        <dbReference type="SAM" id="SignalP"/>
    </source>
</evidence>
<keyword evidence="1" id="KW-0732">Signal</keyword>
<feature type="chain" id="PRO_5047361786" description="Calcineurin phosphoesterase" evidence="1">
    <location>
        <begin position="22"/>
        <end position="530"/>
    </location>
</feature>
<evidence type="ECO:0000313" key="5">
    <source>
        <dbReference type="EMBL" id="GGA73264.1"/>
    </source>
</evidence>
<dbReference type="InterPro" id="IPR004843">
    <property type="entry name" value="Calcineurin-like_PHP"/>
</dbReference>
<evidence type="ECO:0000259" key="3">
    <source>
        <dbReference type="Pfam" id="PF16370"/>
    </source>
</evidence>
<feature type="domain" description="Calcineurin-like phosphoesterase" evidence="2">
    <location>
        <begin position="136"/>
        <end position="329"/>
    </location>
</feature>
<proteinExistence type="predicted"/>
<accession>A0ABQ1HF55</accession>
<evidence type="ECO:0000259" key="2">
    <source>
        <dbReference type="Pfam" id="PF00149"/>
    </source>
</evidence>
<name>A0ABQ1HF55_9GAMM</name>
<dbReference type="InterPro" id="IPR032285">
    <property type="entry name" value="Metallophos_N"/>
</dbReference>
<sequence length="530" mass="58364">MRLSLFVCLLLLAGLAPEAGARTCNAGVVFEDTDGNGRRDRGEPALAGVQVSDGRRIVRTDVQGRWSLPLSPDHTVFVIKPASHDFPTGTDGLPVFWRHVVRSRQRALRYGGLPRSTPRCHDFALLPKSAPANESLKVLVFGDPQPKTSVDVDYYARDIVAPIVEAAGGAPAADLGLTLGDVVSDDLSLYPAMNRHTATLRTPWLHVAGNHDLDFDAAGDARSLDTFRRHFGPDTFAWEEAQASFVVLDDVIYQPGAAKPYVGGLREDQFSFLAAYLDQLPRDRRLVIAAHIPFFDEPSRETFRRADRERLFELLRPFTRVLLLTAHGHVQRHHRHGPADGWFGATPLHEYNVGAACGGYWSGVKDADGIPDSRMSDGTPNGYATARFAADGSHDLRWHVARGGDAAMHLHAPRVLRAGAYPGTGVYANVYMGEADSRVEYRVNGGDWQPMRLSDQPDPALRTQNLLDDAAGNLRGYDRLPEAAETTHLWRGTLPTDLGPGQYLIEVRAFDRWRGEIRASTSYRLETAAP</sequence>
<feature type="domain" description="Calcineurin-like phosphoesterase N-terminal" evidence="4">
    <location>
        <begin position="41"/>
        <end position="103"/>
    </location>
</feature>
<dbReference type="InterPro" id="IPR029052">
    <property type="entry name" value="Metallo-depent_PP-like"/>
</dbReference>
<dbReference type="Pfam" id="PF16370">
    <property type="entry name" value="MetallophosC"/>
    <property type="match status" value="1"/>
</dbReference>
<feature type="signal peptide" evidence="1">
    <location>
        <begin position="1"/>
        <end position="21"/>
    </location>
</feature>
<dbReference type="InterPro" id="IPR032288">
    <property type="entry name" value="Metallophos_C"/>
</dbReference>
<comment type="caution">
    <text evidence="5">The sequence shown here is derived from an EMBL/GenBank/DDBJ whole genome shotgun (WGS) entry which is preliminary data.</text>
</comment>
<keyword evidence="6" id="KW-1185">Reference proteome</keyword>
<dbReference type="PANTHER" id="PTHR43143:SF6">
    <property type="entry name" value="BLL3016 PROTEIN"/>
    <property type="match status" value="1"/>
</dbReference>
<gene>
    <name evidence="5" type="ORF">GCM10011521_09270</name>
</gene>
<dbReference type="Pfam" id="PF00149">
    <property type="entry name" value="Metallophos"/>
    <property type="match status" value="1"/>
</dbReference>
<dbReference type="Proteomes" id="UP000623419">
    <property type="component" value="Unassembled WGS sequence"/>
</dbReference>
<reference evidence="6" key="1">
    <citation type="journal article" date="2019" name="Int. J. Syst. Evol. Microbiol.">
        <title>The Global Catalogue of Microorganisms (GCM) 10K type strain sequencing project: providing services to taxonomists for standard genome sequencing and annotation.</title>
        <authorList>
            <consortium name="The Broad Institute Genomics Platform"/>
            <consortium name="The Broad Institute Genome Sequencing Center for Infectious Disease"/>
            <person name="Wu L."/>
            <person name="Ma J."/>
        </authorList>
    </citation>
    <scope>NUCLEOTIDE SEQUENCE [LARGE SCALE GENOMIC DNA]</scope>
    <source>
        <strain evidence="6">CGMCC 1.15905</strain>
    </source>
</reference>
<dbReference type="Pfam" id="PF16371">
    <property type="entry name" value="MetallophosN"/>
    <property type="match status" value="1"/>
</dbReference>
<evidence type="ECO:0000259" key="4">
    <source>
        <dbReference type="Pfam" id="PF16371"/>
    </source>
</evidence>
<dbReference type="InterPro" id="IPR051918">
    <property type="entry name" value="STPP_CPPED1"/>
</dbReference>
<evidence type="ECO:0000313" key="6">
    <source>
        <dbReference type="Proteomes" id="UP000623419"/>
    </source>
</evidence>
<dbReference type="SUPFAM" id="SSF56300">
    <property type="entry name" value="Metallo-dependent phosphatases"/>
    <property type="match status" value="1"/>
</dbReference>
<organism evidence="5 6">
    <name type="scientific">Arenimonas soli</name>
    <dbReference type="NCBI Taxonomy" id="2269504"/>
    <lineage>
        <taxon>Bacteria</taxon>
        <taxon>Pseudomonadati</taxon>
        <taxon>Pseudomonadota</taxon>
        <taxon>Gammaproteobacteria</taxon>
        <taxon>Lysobacterales</taxon>
        <taxon>Lysobacteraceae</taxon>
        <taxon>Arenimonas</taxon>
    </lineage>
</organism>
<protein>
    <recommendedName>
        <fullName evidence="7">Calcineurin phosphoesterase</fullName>
    </recommendedName>
</protein>
<feature type="domain" description="Calcineurin-like phosphoesterase C-terminal" evidence="3">
    <location>
        <begin position="350"/>
        <end position="513"/>
    </location>
</feature>
<dbReference type="EMBL" id="BMKC01000001">
    <property type="protein sequence ID" value="GGA73264.1"/>
    <property type="molecule type" value="Genomic_DNA"/>
</dbReference>